<comment type="caution">
    <text evidence="2">The sequence shown here is derived from an EMBL/GenBank/DDBJ whole genome shotgun (WGS) entry which is preliminary data.</text>
</comment>
<feature type="region of interest" description="Disordered" evidence="1">
    <location>
        <begin position="1"/>
        <end position="29"/>
    </location>
</feature>
<protein>
    <submittedName>
        <fullName evidence="2">5953_t:CDS:1</fullName>
    </submittedName>
</protein>
<evidence type="ECO:0000313" key="2">
    <source>
        <dbReference type="EMBL" id="CAG8527130.1"/>
    </source>
</evidence>
<reference evidence="2" key="1">
    <citation type="submission" date="2021-06" db="EMBL/GenBank/DDBJ databases">
        <authorList>
            <person name="Kallberg Y."/>
            <person name="Tangrot J."/>
            <person name="Rosling A."/>
        </authorList>
    </citation>
    <scope>NUCLEOTIDE SEQUENCE</scope>
    <source>
        <strain evidence="2">87-6 pot B 2015</strain>
    </source>
</reference>
<gene>
    <name evidence="2" type="ORF">FMOSSE_LOCUS5324</name>
</gene>
<dbReference type="AlphaFoldDB" id="A0A9N9AE97"/>
<dbReference type="Proteomes" id="UP000789375">
    <property type="component" value="Unassembled WGS sequence"/>
</dbReference>
<evidence type="ECO:0000256" key="1">
    <source>
        <dbReference type="SAM" id="MobiDB-lite"/>
    </source>
</evidence>
<sequence length="250" mass="28322">MFDDTNILRSRFKNSSSEHDTNSTLQNTSSLRRKDMECLKVIIDATTLQNTVVGVNMSEMTSGLKGSGVRNKFLVQQDEVLLPHKDNKGPRKQELELDINDLFEYDVDNSFRKNEQNEQESILGDAVEELNEIISNSRFLYTSSKGKNDDITLSSPAWVPSQVWMNYASVGEEFKQGISSSPILRPQNPIPYHESFMNHDDSAENDTLFPRSNISSGTKLTNPDSLKNDLSFKECGFSHFNSIDVNKDRL</sequence>
<evidence type="ECO:0000313" key="3">
    <source>
        <dbReference type="Proteomes" id="UP000789375"/>
    </source>
</evidence>
<accession>A0A9N9AE97</accession>
<dbReference type="EMBL" id="CAJVPP010000997">
    <property type="protein sequence ID" value="CAG8527130.1"/>
    <property type="molecule type" value="Genomic_DNA"/>
</dbReference>
<name>A0A9N9AE97_FUNMO</name>
<feature type="region of interest" description="Disordered" evidence="1">
    <location>
        <begin position="197"/>
        <end position="220"/>
    </location>
</feature>
<feature type="compositionally biased region" description="Polar residues" evidence="1">
    <location>
        <begin position="210"/>
        <end position="220"/>
    </location>
</feature>
<proteinExistence type="predicted"/>
<keyword evidence="3" id="KW-1185">Reference proteome</keyword>
<organism evidence="2 3">
    <name type="scientific">Funneliformis mosseae</name>
    <name type="common">Endomycorrhizal fungus</name>
    <name type="synonym">Glomus mosseae</name>
    <dbReference type="NCBI Taxonomy" id="27381"/>
    <lineage>
        <taxon>Eukaryota</taxon>
        <taxon>Fungi</taxon>
        <taxon>Fungi incertae sedis</taxon>
        <taxon>Mucoromycota</taxon>
        <taxon>Glomeromycotina</taxon>
        <taxon>Glomeromycetes</taxon>
        <taxon>Glomerales</taxon>
        <taxon>Glomeraceae</taxon>
        <taxon>Funneliformis</taxon>
    </lineage>
</organism>